<dbReference type="RefSeq" id="WP_341534461.1">
    <property type="nucleotide sequence ID" value="NZ_BMOX01000048.1"/>
</dbReference>
<name>A0A841LH26_9SPHN</name>
<accession>A0A841LH26</accession>
<dbReference type="InterPro" id="IPR043129">
    <property type="entry name" value="ATPase_NBD"/>
</dbReference>
<organism evidence="2 3">
    <name type="scientific">Polymorphobacter multimanifer</name>
    <dbReference type="NCBI Taxonomy" id="1070431"/>
    <lineage>
        <taxon>Bacteria</taxon>
        <taxon>Pseudomonadati</taxon>
        <taxon>Pseudomonadota</taxon>
        <taxon>Alphaproteobacteria</taxon>
        <taxon>Sphingomonadales</taxon>
        <taxon>Sphingosinicellaceae</taxon>
        <taxon>Polymorphobacter</taxon>
    </lineage>
</organism>
<keyword evidence="3" id="KW-1185">Reference proteome</keyword>
<evidence type="ECO:0000259" key="1">
    <source>
        <dbReference type="Pfam" id="PF00814"/>
    </source>
</evidence>
<dbReference type="InterPro" id="IPR000905">
    <property type="entry name" value="Gcp-like_dom"/>
</dbReference>
<sequence>MPHPVSDGSHPRWPGRFLGIGTSSPALSCALFEDGRLVAHEHRIIGRGHAEAVVPAVAALPDRGRADAIFVDIGPGSFTGIRLGVAAARALGVAWGVPVHGVSAASLVAAQAFALQPGLEAVTVLLDAGRGQLLRQTVAADFGADAVQLLAPDEVGPSAAPFAGAGVLLLVPGTEAVHVGQPDMGWLAQLPDVARQAAPAALYARPPDVVAPGPLSA</sequence>
<dbReference type="InterPro" id="IPR022496">
    <property type="entry name" value="T6A_TsaB"/>
</dbReference>
<dbReference type="SUPFAM" id="SSF53067">
    <property type="entry name" value="Actin-like ATPase domain"/>
    <property type="match status" value="1"/>
</dbReference>
<dbReference type="AlphaFoldDB" id="A0A841LH26"/>
<dbReference type="Proteomes" id="UP000538147">
    <property type="component" value="Unassembled WGS sequence"/>
</dbReference>
<dbReference type="GO" id="GO:0002949">
    <property type="term" value="P:tRNA threonylcarbamoyladenosine modification"/>
    <property type="evidence" value="ECO:0007669"/>
    <property type="project" value="InterPro"/>
</dbReference>
<feature type="domain" description="Gcp-like" evidence="1">
    <location>
        <begin position="47"/>
        <end position="136"/>
    </location>
</feature>
<comment type="caution">
    <text evidence="2">The sequence shown here is derived from an EMBL/GenBank/DDBJ whole genome shotgun (WGS) entry which is preliminary data.</text>
</comment>
<dbReference type="NCBIfam" id="TIGR03725">
    <property type="entry name" value="T6A_YeaZ"/>
    <property type="match status" value="1"/>
</dbReference>
<proteinExistence type="predicted"/>
<dbReference type="Gene3D" id="3.30.420.40">
    <property type="match status" value="2"/>
</dbReference>
<gene>
    <name evidence="2" type="ORF">FHS79_002692</name>
</gene>
<reference evidence="2 3" key="1">
    <citation type="submission" date="2020-08" db="EMBL/GenBank/DDBJ databases">
        <title>Genomic Encyclopedia of Type Strains, Phase IV (KMG-IV): sequencing the most valuable type-strain genomes for metagenomic binning, comparative biology and taxonomic classification.</title>
        <authorList>
            <person name="Goeker M."/>
        </authorList>
    </citation>
    <scope>NUCLEOTIDE SEQUENCE [LARGE SCALE GENOMIC DNA]</scope>
    <source>
        <strain evidence="2 3">DSM 102189</strain>
    </source>
</reference>
<evidence type="ECO:0000313" key="3">
    <source>
        <dbReference type="Proteomes" id="UP000538147"/>
    </source>
</evidence>
<dbReference type="Pfam" id="PF00814">
    <property type="entry name" value="TsaD"/>
    <property type="match status" value="1"/>
</dbReference>
<evidence type="ECO:0000313" key="2">
    <source>
        <dbReference type="EMBL" id="MBB6228502.1"/>
    </source>
</evidence>
<protein>
    <submittedName>
        <fullName evidence="2">tRNA threonylcarbamoyl adenosine modification protein YeaZ</fullName>
    </submittedName>
</protein>
<dbReference type="EMBL" id="JACIIV010000020">
    <property type="protein sequence ID" value="MBB6228502.1"/>
    <property type="molecule type" value="Genomic_DNA"/>
</dbReference>